<reference evidence="1 2" key="1">
    <citation type="submission" date="2017-09" db="EMBL/GenBank/DDBJ databases">
        <title>Reassesment of A. cryaerophilus.</title>
        <authorList>
            <person name="Perez-Cataluna A."/>
            <person name="Collado L."/>
            <person name="Salgado O."/>
            <person name="Lefinanco V."/>
            <person name="Figueras M.J."/>
        </authorList>
    </citation>
    <scope>NUCLEOTIDE SEQUENCE [LARGE SCALE GENOMIC DNA]</scope>
    <source>
        <strain evidence="1 2">LMG 9861</strain>
    </source>
</reference>
<dbReference type="SUPFAM" id="SSF55729">
    <property type="entry name" value="Acyl-CoA N-acyltransferases (Nat)"/>
    <property type="match status" value="1"/>
</dbReference>
<dbReference type="InterPro" id="IPR016181">
    <property type="entry name" value="Acyl_CoA_acyltransferase"/>
</dbReference>
<dbReference type="AlphaFoldDB" id="A0A2S9SNL5"/>
<proteinExistence type="predicted"/>
<accession>A0A2S9SNL5</accession>
<protein>
    <recommendedName>
        <fullName evidence="3">UDP-4-amino-4, 6-dideoxy-N-acetyl-beta-L-altrosamine N-acetyltransferase</fullName>
    </recommendedName>
</protein>
<name>A0A2S9SNL5_9BACT</name>
<comment type="caution">
    <text evidence="1">The sequence shown here is derived from an EMBL/GenBank/DDBJ whole genome shotgun (WGS) entry which is preliminary data.</text>
</comment>
<evidence type="ECO:0008006" key="3">
    <source>
        <dbReference type="Google" id="ProtNLM"/>
    </source>
</evidence>
<gene>
    <name evidence="1" type="ORF">CJ669_05345</name>
</gene>
<evidence type="ECO:0000313" key="1">
    <source>
        <dbReference type="EMBL" id="PRM88177.1"/>
    </source>
</evidence>
<organism evidence="1 2">
    <name type="scientific">Aliarcobacter cryaerophilus</name>
    <dbReference type="NCBI Taxonomy" id="28198"/>
    <lineage>
        <taxon>Bacteria</taxon>
        <taxon>Pseudomonadati</taxon>
        <taxon>Campylobacterota</taxon>
        <taxon>Epsilonproteobacteria</taxon>
        <taxon>Campylobacterales</taxon>
        <taxon>Arcobacteraceae</taxon>
        <taxon>Aliarcobacter</taxon>
    </lineage>
</organism>
<evidence type="ECO:0000313" key="2">
    <source>
        <dbReference type="Proteomes" id="UP000239065"/>
    </source>
</evidence>
<dbReference type="EMBL" id="NXGJ01000004">
    <property type="protein sequence ID" value="PRM88177.1"/>
    <property type="molecule type" value="Genomic_DNA"/>
</dbReference>
<dbReference type="Gene3D" id="3.40.630.30">
    <property type="match status" value="1"/>
</dbReference>
<dbReference type="RefSeq" id="WP_133169712.1">
    <property type="nucleotide sequence ID" value="NZ_NXGJ01000004.1"/>
</dbReference>
<sequence length="180" mass="21876">MEVELKIVFKNFIFLNDIEKKDILELRNKEYVRENMINSEPISLENHILFIESLKENKNKTYFAIFFDNQLIGSLNIIKNEELIWGLYFKEEANPIIKSCVTYLFLDFIFFKFSEDVNSFVKIKNIQALNFNKNFGFEIFKEDEDFFYLKLSKEVWENSKKSRLLKPIKRYLDKIEHYFE</sequence>
<dbReference type="Proteomes" id="UP000239065">
    <property type="component" value="Unassembled WGS sequence"/>
</dbReference>